<dbReference type="GO" id="GO:0005509">
    <property type="term" value="F:calcium ion binding"/>
    <property type="evidence" value="ECO:0007669"/>
    <property type="project" value="InterPro"/>
</dbReference>
<feature type="binding site" evidence="8">
    <location>
        <position position="426"/>
    </location>
    <ligand>
        <name>Ca(2+)</name>
        <dbReference type="ChEBI" id="CHEBI:29108"/>
        <label>3</label>
    </ligand>
</feature>
<dbReference type="SMART" id="SM00642">
    <property type="entry name" value="Aamy"/>
    <property type="match status" value="1"/>
</dbReference>
<keyword evidence="3 8" id="KW-0479">Metal-binding</keyword>
<feature type="binding site" evidence="8">
    <location>
        <position position="104"/>
    </location>
    <ligand>
        <name>Ca(2+)</name>
        <dbReference type="ChEBI" id="CHEBI:29108"/>
        <label>1</label>
    </ligand>
</feature>
<evidence type="ECO:0000256" key="2">
    <source>
        <dbReference type="ARBA" id="ARBA00008061"/>
    </source>
</evidence>
<evidence type="ECO:0000256" key="6">
    <source>
        <dbReference type="ARBA" id="ARBA00023295"/>
    </source>
</evidence>
<reference evidence="10" key="1">
    <citation type="journal article" date="2021" name="PeerJ">
        <title>Extensive microbial diversity within the chicken gut microbiome revealed by metagenomics and culture.</title>
        <authorList>
            <person name="Gilroy R."/>
            <person name="Ravi A."/>
            <person name="Getino M."/>
            <person name="Pursley I."/>
            <person name="Horton D.L."/>
            <person name="Alikhan N.F."/>
            <person name="Baker D."/>
            <person name="Gharbi K."/>
            <person name="Hall N."/>
            <person name="Watson M."/>
            <person name="Adriaenssens E.M."/>
            <person name="Foster-Nyarko E."/>
            <person name="Jarju S."/>
            <person name="Secka A."/>
            <person name="Antonio M."/>
            <person name="Oren A."/>
            <person name="Chaudhuri R.R."/>
            <person name="La Ragione R."/>
            <person name="Hildebrand F."/>
            <person name="Pallen M.J."/>
        </authorList>
    </citation>
    <scope>NUCLEOTIDE SEQUENCE</scope>
    <source>
        <strain evidence="10">14324</strain>
    </source>
</reference>
<dbReference type="InterPro" id="IPR013776">
    <property type="entry name" value="A-amylase_thermo"/>
</dbReference>
<feature type="binding site" evidence="8">
    <location>
        <position position="202"/>
    </location>
    <ligand>
        <name>Ca(2+)</name>
        <dbReference type="ChEBI" id="CHEBI:29108"/>
        <label>2</label>
    </ligand>
</feature>
<dbReference type="Pfam" id="PF00128">
    <property type="entry name" value="Alpha-amylase"/>
    <property type="match status" value="1"/>
</dbReference>
<comment type="caution">
    <text evidence="10">The sequence shown here is derived from an EMBL/GenBank/DDBJ whole genome shotgun (WGS) entry which is preliminary data.</text>
</comment>
<dbReference type="CDD" id="cd11318">
    <property type="entry name" value="AmyAc_bac_fung_AmyA"/>
    <property type="match status" value="1"/>
</dbReference>
<feature type="active site" description="Nucleophile" evidence="7">
    <location>
        <position position="231"/>
    </location>
</feature>
<feature type="binding site" evidence="8">
    <location>
        <position position="235"/>
    </location>
    <ligand>
        <name>Ca(2+)</name>
        <dbReference type="ChEBI" id="CHEBI:29108"/>
        <label>1</label>
    </ligand>
</feature>
<reference evidence="10" key="2">
    <citation type="submission" date="2021-04" db="EMBL/GenBank/DDBJ databases">
        <authorList>
            <person name="Gilroy R."/>
        </authorList>
    </citation>
    <scope>NUCLEOTIDE SEQUENCE</scope>
    <source>
        <strain evidence="10">14324</strain>
    </source>
</reference>
<evidence type="ECO:0000259" key="9">
    <source>
        <dbReference type="SMART" id="SM00642"/>
    </source>
</evidence>
<dbReference type="Gene3D" id="2.60.40.1180">
    <property type="entry name" value="Golgi alpha-mannosidase II"/>
    <property type="match status" value="1"/>
</dbReference>
<keyword evidence="6 10" id="KW-0326">Glycosidase</keyword>
<dbReference type="AlphaFoldDB" id="A0A9D2DQV2"/>
<dbReference type="NCBIfam" id="NF006969">
    <property type="entry name" value="PRK09441.1-2"/>
    <property type="match status" value="1"/>
</dbReference>
<dbReference type="SUPFAM" id="SSF51011">
    <property type="entry name" value="Glycosyl hydrolase domain"/>
    <property type="match status" value="1"/>
</dbReference>
<evidence type="ECO:0000256" key="4">
    <source>
        <dbReference type="ARBA" id="ARBA00022801"/>
    </source>
</evidence>
<comment type="similarity">
    <text evidence="2">Belongs to the glycosyl hydrolase 13 family.</text>
</comment>
<evidence type="ECO:0000313" key="11">
    <source>
        <dbReference type="Proteomes" id="UP000824041"/>
    </source>
</evidence>
<evidence type="ECO:0000256" key="8">
    <source>
        <dbReference type="PIRSR" id="PIRSR001021-2"/>
    </source>
</evidence>
<dbReference type="NCBIfam" id="NF006968">
    <property type="entry name" value="PRK09441.1-1"/>
    <property type="match status" value="1"/>
</dbReference>
<keyword evidence="8" id="KW-0106">Calcium</keyword>
<dbReference type="InterPro" id="IPR006047">
    <property type="entry name" value="GH13_cat_dom"/>
</dbReference>
<dbReference type="EC" id="3.2.1.1" evidence="10"/>
<accession>A0A9D2DQV2</accession>
<feature type="binding site" evidence="8">
    <location>
        <position position="200"/>
    </location>
    <ligand>
        <name>Ca(2+)</name>
        <dbReference type="ChEBI" id="CHEBI:29108"/>
        <label>1</label>
    </ligand>
</feature>
<dbReference type="Proteomes" id="UP000824041">
    <property type="component" value="Unassembled WGS sequence"/>
</dbReference>
<feature type="domain" description="Glycosyl hydrolase family 13 catalytic" evidence="9">
    <location>
        <begin position="4"/>
        <end position="387"/>
    </location>
</feature>
<dbReference type="InterPro" id="IPR017853">
    <property type="entry name" value="GH"/>
</dbReference>
<dbReference type="Gene3D" id="2.40.30.140">
    <property type="match status" value="1"/>
</dbReference>
<protein>
    <submittedName>
        <fullName evidence="10">Alpha-amylase</fullName>
        <ecNumber evidence="10">3.2.1.1</ecNumber>
    </submittedName>
</protein>
<keyword evidence="5" id="KW-0119">Carbohydrate metabolism</keyword>
<evidence type="ECO:0000256" key="7">
    <source>
        <dbReference type="PIRSR" id="PIRSR001021-1"/>
    </source>
</evidence>
<proteinExistence type="inferred from homology"/>
<dbReference type="GO" id="GO:0004556">
    <property type="term" value="F:alpha-amylase activity"/>
    <property type="evidence" value="ECO:0007669"/>
    <property type="project" value="UniProtKB-EC"/>
</dbReference>
<gene>
    <name evidence="10" type="ORF">IAA21_02630</name>
</gene>
<evidence type="ECO:0000256" key="5">
    <source>
        <dbReference type="ARBA" id="ARBA00023277"/>
    </source>
</evidence>
<evidence type="ECO:0000256" key="1">
    <source>
        <dbReference type="ARBA" id="ARBA00001913"/>
    </source>
</evidence>
<feature type="active site" description="Proton donor" evidence="7">
    <location>
        <position position="261"/>
    </location>
</feature>
<dbReference type="PANTHER" id="PTHR43447">
    <property type="entry name" value="ALPHA-AMYLASE"/>
    <property type="match status" value="1"/>
</dbReference>
<feature type="binding site" evidence="8">
    <location>
        <position position="300"/>
    </location>
    <ligand>
        <name>Ca(2+)</name>
        <dbReference type="ChEBI" id="CHEBI:29108"/>
        <label>3</label>
    </ligand>
</feature>
<sequence length="490" mass="56004">MENKTMIQFFEWYLPDNGLYWERCSAQARSLKEAGINMVWLPPAYKGAGGRSSVGYDVYDVYDLGEFDQKETVPTKYGTKDAYLKAVHDLQEQGIQVLADIVLNQMMGADELEEVVVQEVAPENREEEIRDDVVIQAWTKFNFPGRNGKYSDYRWTANNFSGTDWDEKGKRGGIFKFQGKEWHVDTDQENANYDYLMGVDLDMDCPETAAAVENWSKWYLDTVHMDGYRLDAVKHIDFNFYREWIQKMRDYSGKELFTVGEYWSAELPRLLHYLDTVENRISLFDVPLHFAFLTAATSNGQFDLGSLFNNTLVKERPQCAVTFVDNHDTQPGQALASFIPQWFKPIAYAFILLRKDGIPCVFYGDFYGIPHDGIPPVTGLKKLLRLRRDYAYGEQNDYFDDASVVGFTREGSEEYPDSGMAVLMTDASEGSKKMKVGQHFAGGQFFDAMQHFSNPVVIDENGEGDFLVSGGSVSVWVTEAAYQKLYIEVE</sequence>
<feature type="binding site" evidence="8">
    <location>
        <position position="194"/>
    </location>
    <ligand>
        <name>Ca(2+)</name>
        <dbReference type="ChEBI" id="CHEBI:29108"/>
        <label>1</label>
    </ligand>
</feature>
<keyword evidence="4 10" id="KW-0378">Hydrolase</keyword>
<name>A0A9D2DQV2_9FIRM</name>
<dbReference type="EMBL" id="DXBU01000031">
    <property type="protein sequence ID" value="HIZ21681.1"/>
    <property type="molecule type" value="Genomic_DNA"/>
</dbReference>
<dbReference type="GO" id="GO:0005975">
    <property type="term" value="P:carbohydrate metabolic process"/>
    <property type="evidence" value="ECO:0007669"/>
    <property type="project" value="InterPro"/>
</dbReference>
<evidence type="ECO:0000256" key="3">
    <source>
        <dbReference type="ARBA" id="ARBA00022723"/>
    </source>
</evidence>
<dbReference type="InterPro" id="IPR013780">
    <property type="entry name" value="Glyco_hydro_b"/>
</dbReference>
<comment type="cofactor">
    <cofactor evidence="1">
        <name>Ca(2+)</name>
        <dbReference type="ChEBI" id="CHEBI:29108"/>
    </cofactor>
</comment>
<organism evidence="10 11">
    <name type="scientific">Candidatus Blautia faecigallinarum</name>
    <dbReference type="NCBI Taxonomy" id="2838488"/>
    <lineage>
        <taxon>Bacteria</taxon>
        <taxon>Bacillati</taxon>
        <taxon>Bacillota</taxon>
        <taxon>Clostridia</taxon>
        <taxon>Lachnospirales</taxon>
        <taxon>Lachnospiraceae</taxon>
        <taxon>Blautia</taxon>
    </lineage>
</organism>
<dbReference type="InterPro" id="IPR015237">
    <property type="entry name" value="Alpha-amylase_C_pro"/>
</dbReference>
<dbReference type="SUPFAM" id="SSF51445">
    <property type="entry name" value="(Trans)glycosidases"/>
    <property type="match status" value="1"/>
</dbReference>
<dbReference type="PIRSF" id="PIRSF001021">
    <property type="entry name" value="Alph-amls_thrmst"/>
    <property type="match status" value="1"/>
</dbReference>
<dbReference type="Pfam" id="PF09154">
    <property type="entry name" value="Alpha-amy_C_pro"/>
    <property type="match status" value="1"/>
</dbReference>
<dbReference type="Gene3D" id="3.20.20.80">
    <property type="entry name" value="Glycosidases"/>
    <property type="match status" value="1"/>
</dbReference>
<evidence type="ECO:0000313" key="10">
    <source>
        <dbReference type="EMBL" id="HIZ21681.1"/>
    </source>
</evidence>